<evidence type="ECO:0000256" key="6">
    <source>
        <dbReference type="SAM" id="MobiDB-lite"/>
    </source>
</evidence>
<evidence type="ECO:0000313" key="9">
    <source>
        <dbReference type="Proteomes" id="UP000318571"/>
    </source>
</evidence>
<dbReference type="SMART" id="SM00355">
    <property type="entry name" value="ZnF_C2H2"/>
    <property type="match status" value="11"/>
</dbReference>
<dbReference type="PANTHER" id="PTHR24379:SF127">
    <property type="entry name" value="BLOODY FINGERS-RELATED"/>
    <property type="match status" value="1"/>
</dbReference>
<feature type="domain" description="C2H2-type" evidence="7">
    <location>
        <begin position="526"/>
        <end position="553"/>
    </location>
</feature>
<keyword evidence="2" id="KW-0677">Repeat</keyword>
<dbReference type="PROSITE" id="PS50157">
    <property type="entry name" value="ZINC_FINGER_C2H2_2"/>
    <property type="match status" value="7"/>
</dbReference>
<dbReference type="GO" id="GO:0005634">
    <property type="term" value="C:nucleus"/>
    <property type="evidence" value="ECO:0007669"/>
    <property type="project" value="TreeGrafter"/>
</dbReference>
<dbReference type="Proteomes" id="UP000318571">
    <property type="component" value="Chromosome 2"/>
</dbReference>
<dbReference type="SUPFAM" id="SSF57667">
    <property type="entry name" value="beta-beta-alpha zinc fingers"/>
    <property type="match status" value="3"/>
</dbReference>
<feature type="compositionally biased region" description="Acidic residues" evidence="6">
    <location>
        <begin position="238"/>
        <end position="268"/>
    </location>
</feature>
<accession>A0A553PCS2</accession>
<evidence type="ECO:0000313" key="8">
    <source>
        <dbReference type="EMBL" id="TRY75482.1"/>
    </source>
</evidence>
<organism evidence="8 9">
    <name type="scientific">Tigriopus californicus</name>
    <name type="common">Marine copepod</name>
    <dbReference type="NCBI Taxonomy" id="6832"/>
    <lineage>
        <taxon>Eukaryota</taxon>
        <taxon>Metazoa</taxon>
        <taxon>Ecdysozoa</taxon>
        <taxon>Arthropoda</taxon>
        <taxon>Crustacea</taxon>
        <taxon>Multicrustacea</taxon>
        <taxon>Hexanauplia</taxon>
        <taxon>Copepoda</taxon>
        <taxon>Harpacticoida</taxon>
        <taxon>Harpacticidae</taxon>
        <taxon>Tigriopus</taxon>
    </lineage>
</organism>
<evidence type="ECO:0000256" key="3">
    <source>
        <dbReference type="ARBA" id="ARBA00022771"/>
    </source>
</evidence>
<feature type="region of interest" description="Disordered" evidence="6">
    <location>
        <begin position="732"/>
        <end position="806"/>
    </location>
</feature>
<evidence type="ECO:0000256" key="2">
    <source>
        <dbReference type="ARBA" id="ARBA00022737"/>
    </source>
</evidence>
<dbReference type="InterPro" id="IPR036236">
    <property type="entry name" value="Znf_C2H2_sf"/>
</dbReference>
<keyword evidence="1" id="KW-0479">Metal-binding</keyword>
<dbReference type="OMA" id="NDHISTC"/>
<dbReference type="EMBL" id="VCGU01000005">
    <property type="protein sequence ID" value="TRY75482.1"/>
    <property type="molecule type" value="Genomic_DNA"/>
</dbReference>
<gene>
    <name evidence="8" type="ORF">TCAL_09193</name>
</gene>
<reference evidence="8 9" key="1">
    <citation type="journal article" date="2018" name="Nat. Ecol. Evol.">
        <title>Genomic signatures of mitonuclear coevolution across populations of Tigriopus californicus.</title>
        <authorList>
            <person name="Barreto F.S."/>
            <person name="Watson E.T."/>
            <person name="Lima T.G."/>
            <person name="Willett C.S."/>
            <person name="Edmands S."/>
            <person name="Li W."/>
            <person name="Burton R.S."/>
        </authorList>
    </citation>
    <scope>NUCLEOTIDE SEQUENCE [LARGE SCALE GENOMIC DNA]</scope>
    <source>
        <strain evidence="8 9">San Diego</strain>
    </source>
</reference>
<feature type="domain" description="C2H2-type" evidence="7">
    <location>
        <begin position="897"/>
        <end position="925"/>
    </location>
</feature>
<evidence type="ECO:0000256" key="5">
    <source>
        <dbReference type="PROSITE-ProRule" id="PRU00042"/>
    </source>
</evidence>
<dbReference type="Gene3D" id="3.30.160.60">
    <property type="entry name" value="Classic Zinc Finger"/>
    <property type="match status" value="4"/>
</dbReference>
<feature type="compositionally biased region" description="Basic residues" evidence="6">
    <location>
        <begin position="185"/>
        <end position="194"/>
    </location>
</feature>
<keyword evidence="3 5" id="KW-0863">Zinc-finger</keyword>
<evidence type="ECO:0000256" key="1">
    <source>
        <dbReference type="ARBA" id="ARBA00022723"/>
    </source>
</evidence>
<feature type="domain" description="C2H2-type" evidence="7">
    <location>
        <begin position="869"/>
        <end position="896"/>
    </location>
</feature>
<dbReference type="GO" id="GO:0000981">
    <property type="term" value="F:DNA-binding transcription factor activity, RNA polymerase II-specific"/>
    <property type="evidence" value="ECO:0007669"/>
    <property type="project" value="TreeGrafter"/>
</dbReference>
<feature type="domain" description="C2H2-type" evidence="7">
    <location>
        <begin position="932"/>
        <end position="960"/>
    </location>
</feature>
<dbReference type="PROSITE" id="PS00028">
    <property type="entry name" value="ZINC_FINGER_C2H2_1"/>
    <property type="match status" value="8"/>
</dbReference>
<sequence>MEMEELESEDISLMVDVALPSTEEIRDEQVKITSHDHPDQFHRHFLAELRDLCRGASGWHYLDVEVICRDGRATVASPLLASVSPLFRTATSASLQALLMGTEADPAFGFTLQLPDVDVKDFDAFWKLVWEFGSDLQGTGVQHVFEVLCMECRAGQDLSNVFVIDQDWNQITKGDLAEVETARPKMSRRPRKRTQAPSQPYVRTEVMETHRTSDKYGLRATIKRKRFTDEVSEASGVSDDDNDISSEGESDYEPNQMEEEAVTQQDEADDAQADLEGGEDELADVNVDEDEDTMIVTEVFQCDDATEMAEPKDQLEGLSWRSVKLDDGSTGHVVTVMEGEQCALSMPEEPLLTLSANPRSLLKPVVPTSSPLYICSACSERFSTVAELKRHAARNHEGSLFFILSEKNLHSTCIECSIMMKSYEKLFASDDDLQNKDICFPCPHCHRRFVGNLDGLLSHLQIDHRNAVSEISDATLDLSGLISVMRNDDPKSISCEFCREPQSSASAFNKHLFTCTKNFCSHSPGLFCHICGKMFVEPQFLKEHLHRHGAEKLQKTRDYYCTFCPVTCTSEAHLQRHVDREHASTEMDMNFTLHENCLSCEAMYKSYLQNKATLSIPDEELAFKCPHCCTILFAHQKHAPRYLKNHVNKFHWDESVNDFTLKGLSPEEYKVRSRVDPDLFTCDFCGVKSDSREDHNEHLALCPANTSTSKPGYMCDTCGLIAGTARLLKHHLNTSHNKPKEEKVLKVIGRKSKTQTKAASDGGEWLEESSSETSAQGKRKRGRPPKNKNLQSQRQGTGGSRVSKKSTNPLRVECEECPMDFKREEDMLAHSVIHKGKIMCPIHNIMFKLEAEVFQHVNQADPKDKFAKLVCCMCGDSFKHMCIYMKHLRRHLNISPYDCPLCGKGFRVYDTLQSHLARVHGQGNEDKSTRWFHCDQCSKSFLTRGHLREHILGMHDKSEMFYCPACSKTFQTKKRVQRHIYVAHKDIKEQYTTHRKLEVFDTQ</sequence>
<feature type="region of interest" description="Disordered" evidence="6">
    <location>
        <begin position="180"/>
        <end position="201"/>
    </location>
</feature>
<feature type="region of interest" description="Disordered" evidence="6">
    <location>
        <begin position="229"/>
        <end position="268"/>
    </location>
</feature>
<dbReference type="Pfam" id="PF00096">
    <property type="entry name" value="zf-C2H2"/>
    <property type="match status" value="1"/>
</dbReference>
<feature type="compositionally biased region" description="Basic residues" evidence="6">
    <location>
        <begin position="777"/>
        <end position="786"/>
    </location>
</feature>
<keyword evidence="9" id="KW-1185">Reference proteome</keyword>
<evidence type="ECO:0000256" key="4">
    <source>
        <dbReference type="ARBA" id="ARBA00022833"/>
    </source>
</evidence>
<feature type="domain" description="C2H2-type" evidence="7">
    <location>
        <begin position="961"/>
        <end position="989"/>
    </location>
</feature>
<protein>
    <recommendedName>
        <fullName evidence="7">C2H2-type domain-containing protein</fullName>
    </recommendedName>
</protein>
<proteinExistence type="predicted"/>
<keyword evidence="4" id="KW-0862">Zinc</keyword>
<dbReference type="STRING" id="6832.A0A553PCS2"/>
<feature type="domain" description="C2H2-type" evidence="7">
    <location>
        <begin position="812"/>
        <end position="839"/>
    </location>
</feature>
<dbReference type="AlphaFoldDB" id="A0A553PCS2"/>
<comment type="caution">
    <text evidence="8">The sequence shown here is derived from an EMBL/GenBank/DDBJ whole genome shotgun (WGS) entry which is preliminary data.</text>
</comment>
<dbReference type="PANTHER" id="PTHR24379">
    <property type="entry name" value="KRAB AND ZINC FINGER DOMAIN-CONTAINING"/>
    <property type="match status" value="1"/>
</dbReference>
<evidence type="ECO:0000259" key="7">
    <source>
        <dbReference type="PROSITE" id="PS50157"/>
    </source>
</evidence>
<feature type="domain" description="C2H2-type" evidence="7">
    <location>
        <begin position="373"/>
        <end position="398"/>
    </location>
</feature>
<name>A0A553PCS2_TIGCA</name>
<dbReference type="GO" id="GO:0008270">
    <property type="term" value="F:zinc ion binding"/>
    <property type="evidence" value="ECO:0007669"/>
    <property type="project" value="UniProtKB-KW"/>
</dbReference>
<dbReference type="InterPro" id="IPR013087">
    <property type="entry name" value="Znf_C2H2_type"/>
</dbReference>
<dbReference type="GO" id="GO:0000977">
    <property type="term" value="F:RNA polymerase II transcription regulatory region sequence-specific DNA binding"/>
    <property type="evidence" value="ECO:0007669"/>
    <property type="project" value="TreeGrafter"/>
</dbReference>